<feature type="transmembrane region" description="Helical" evidence="1">
    <location>
        <begin position="471"/>
        <end position="492"/>
    </location>
</feature>
<feature type="transmembrane region" description="Helical" evidence="1">
    <location>
        <begin position="340"/>
        <end position="363"/>
    </location>
</feature>
<keyword evidence="3" id="KW-1185">Reference proteome</keyword>
<reference evidence="2 3" key="1">
    <citation type="submission" date="2018-11" db="EMBL/GenBank/DDBJ databases">
        <title>Micromonospora sp. PPF5-17, a new actinomycetes isolated from a hot spring soil.</title>
        <authorList>
            <person name="Thawai C."/>
        </authorList>
    </citation>
    <scope>NUCLEOTIDE SEQUENCE [LARGE SCALE GENOMIC DNA]</scope>
    <source>
        <strain evidence="2 3">PPF5-17</strain>
    </source>
</reference>
<feature type="transmembrane region" description="Helical" evidence="1">
    <location>
        <begin position="311"/>
        <end position="333"/>
    </location>
</feature>
<evidence type="ECO:0008006" key="4">
    <source>
        <dbReference type="Google" id="ProtNLM"/>
    </source>
</evidence>
<name>A0ABX9WIX6_9ACTN</name>
<dbReference type="Proteomes" id="UP000280698">
    <property type="component" value="Unassembled WGS sequence"/>
</dbReference>
<dbReference type="EMBL" id="RJLN01000014">
    <property type="protein sequence ID" value="RNM00121.1"/>
    <property type="molecule type" value="Genomic_DNA"/>
</dbReference>
<dbReference type="RefSeq" id="WP_123240175.1">
    <property type="nucleotide sequence ID" value="NZ_JAAHBY010000014.1"/>
</dbReference>
<feature type="transmembrane region" description="Helical" evidence="1">
    <location>
        <begin position="280"/>
        <end position="299"/>
    </location>
</feature>
<evidence type="ECO:0000313" key="2">
    <source>
        <dbReference type="EMBL" id="RNM00121.1"/>
    </source>
</evidence>
<gene>
    <name evidence="2" type="ORF">EFE23_07525</name>
</gene>
<proteinExistence type="predicted"/>
<feature type="transmembrane region" description="Helical" evidence="1">
    <location>
        <begin position="67"/>
        <end position="89"/>
    </location>
</feature>
<comment type="caution">
    <text evidence="2">The sequence shown here is derived from an EMBL/GenBank/DDBJ whole genome shotgun (WGS) entry which is preliminary data.</text>
</comment>
<keyword evidence="1" id="KW-0812">Transmembrane</keyword>
<dbReference type="InterPro" id="IPR029058">
    <property type="entry name" value="AB_hydrolase_fold"/>
</dbReference>
<evidence type="ECO:0000256" key="1">
    <source>
        <dbReference type="SAM" id="Phobius"/>
    </source>
</evidence>
<keyword evidence="1" id="KW-1133">Transmembrane helix</keyword>
<sequence length="736" mass="77790">MRTTEIRVHGVADKGPEAILDRPVVVRVAGDRDAGFYRVRPGFGEPTGPGGSDLEAYRWSGLTGGTAIRTLSLVLLLPFMLANIAIWMLPPGRASATPGRALCRLLAASLTAMYVLSAVGVALDLIGWQCADFPRCLEGRREISWLGGVPPGQRLAILALLPILAVGLVRRTSDRTWQLPEDAATRPQGVGADRLDTRHFWDNRALLRRLRSLHLAIALGVLDLALLLVLVPHDRNLPGYLLLAAAIGLLLAAAALLCLPQLDRRDAQPWLGRATGGARWGTVALTALTVGYAAAPRSPWSAGGGMPGYDVLVAAVFTTQLGLLLLLAGVVLARPAGPRASAVLGGLGAPVLISAAIGLAVAFSSGLSYGVAEYLDRGSSPTPARPLPPGAPPLAPPVAYRWAALGFSFAVVLAAVVALAGRRWHRSRRRRETEELIRQDFPEAAGVPPERVRALRDRIVRARLAGRLGPLLLGAYALLAVLALAGAGLSVAHQGPESIAARAGGTTLAGPVIFATDLGGLLIGLFAVVLAGAGLFAYRSPAIRAVGVLWELATFWPRAAHPLAAPCYTERAIPDLTRRIAQLTGDGGAIVLSGQSHGSVLVAATVLQLPESCRARVALLTYATPLGPLYRRVFPAYFGPEVLREIGERLDWKWISLWRNTDPIGGRIFPAGLSPDDPAAGVDRRVRDPGTLLIPPGDTVPPPIGGHRFEPDEDFHRAVRELARRLGRPGAGGLRA</sequence>
<accession>A0ABX9WIX6</accession>
<feature type="transmembrane region" description="Helical" evidence="1">
    <location>
        <begin position="237"/>
        <end position="259"/>
    </location>
</feature>
<dbReference type="SUPFAM" id="SSF53474">
    <property type="entry name" value="alpha/beta-Hydrolases"/>
    <property type="match status" value="1"/>
</dbReference>
<feature type="transmembrane region" description="Helical" evidence="1">
    <location>
        <begin position="213"/>
        <end position="231"/>
    </location>
</feature>
<feature type="transmembrane region" description="Helical" evidence="1">
    <location>
        <begin position="399"/>
        <end position="421"/>
    </location>
</feature>
<feature type="transmembrane region" description="Helical" evidence="1">
    <location>
        <begin position="512"/>
        <end position="538"/>
    </location>
</feature>
<protein>
    <recommendedName>
        <fullName evidence="4">Integral membrane protein</fullName>
    </recommendedName>
</protein>
<keyword evidence="1" id="KW-0472">Membrane</keyword>
<evidence type="ECO:0000313" key="3">
    <source>
        <dbReference type="Proteomes" id="UP000280698"/>
    </source>
</evidence>
<feature type="transmembrane region" description="Helical" evidence="1">
    <location>
        <begin position="101"/>
        <end position="123"/>
    </location>
</feature>
<organism evidence="2 3">
    <name type="scientific">Micromonospora solifontis</name>
    <dbReference type="NCBI Taxonomy" id="2487138"/>
    <lineage>
        <taxon>Bacteria</taxon>
        <taxon>Bacillati</taxon>
        <taxon>Actinomycetota</taxon>
        <taxon>Actinomycetes</taxon>
        <taxon>Micromonosporales</taxon>
        <taxon>Micromonosporaceae</taxon>
        <taxon>Micromonospora</taxon>
    </lineage>
</organism>